<keyword evidence="1" id="KW-0472">Membrane</keyword>
<evidence type="ECO:0000313" key="2">
    <source>
        <dbReference type="EMBL" id="GGA52688.1"/>
    </source>
</evidence>
<comment type="caution">
    <text evidence="2">The sequence shown here is derived from an EMBL/GenBank/DDBJ whole genome shotgun (WGS) entry which is preliminary data.</text>
</comment>
<evidence type="ECO:0000313" key="3">
    <source>
        <dbReference type="Proteomes" id="UP000627464"/>
    </source>
</evidence>
<organism evidence="2 3">
    <name type="scientific">Hafnia psychrotolerans</name>
    <dbReference type="NCBI Taxonomy" id="1477018"/>
    <lineage>
        <taxon>Bacteria</taxon>
        <taxon>Pseudomonadati</taxon>
        <taxon>Pseudomonadota</taxon>
        <taxon>Gammaproteobacteria</taxon>
        <taxon>Enterobacterales</taxon>
        <taxon>Hafniaceae</taxon>
        <taxon>Hafnia</taxon>
    </lineage>
</organism>
<dbReference type="EMBL" id="BMFZ01000008">
    <property type="protein sequence ID" value="GGA52688.1"/>
    <property type="molecule type" value="Genomic_DNA"/>
</dbReference>
<name>A0ABQ1GY75_9GAMM</name>
<dbReference type="Proteomes" id="UP000627464">
    <property type="component" value="Unassembled WGS sequence"/>
</dbReference>
<keyword evidence="1" id="KW-0812">Transmembrane</keyword>
<feature type="transmembrane region" description="Helical" evidence="1">
    <location>
        <begin position="38"/>
        <end position="59"/>
    </location>
</feature>
<protein>
    <submittedName>
        <fullName evidence="2">Uncharacterized protein</fullName>
    </submittedName>
</protein>
<sequence>MHERILERKIITQVINLMRAADLAMKYLTTFLSDHKRLMPALGALSIVIIEASVALYILHNL</sequence>
<gene>
    <name evidence="2" type="ORF">GCM10011328_30280</name>
</gene>
<proteinExistence type="predicted"/>
<reference evidence="3" key="1">
    <citation type="journal article" date="2019" name="Int. J. Syst. Evol. Microbiol.">
        <title>The Global Catalogue of Microorganisms (GCM) 10K type strain sequencing project: providing services to taxonomists for standard genome sequencing and annotation.</title>
        <authorList>
            <consortium name="The Broad Institute Genomics Platform"/>
            <consortium name="The Broad Institute Genome Sequencing Center for Infectious Disease"/>
            <person name="Wu L."/>
            <person name="Ma J."/>
        </authorList>
    </citation>
    <scope>NUCLEOTIDE SEQUENCE [LARGE SCALE GENOMIC DNA]</scope>
    <source>
        <strain evidence="3">CGMCC 1.12806</strain>
    </source>
</reference>
<accession>A0ABQ1GY75</accession>
<evidence type="ECO:0000256" key="1">
    <source>
        <dbReference type="SAM" id="Phobius"/>
    </source>
</evidence>
<keyword evidence="3" id="KW-1185">Reference proteome</keyword>
<keyword evidence="1" id="KW-1133">Transmembrane helix</keyword>